<dbReference type="Proteomes" id="UP001206483">
    <property type="component" value="Unassembled WGS sequence"/>
</dbReference>
<dbReference type="EC" id="1.18.1.3" evidence="7"/>
<evidence type="ECO:0000256" key="2">
    <source>
        <dbReference type="ARBA" id="ARBA00022630"/>
    </source>
</evidence>
<keyword evidence="3" id="KW-0274">FAD</keyword>
<comment type="cofactor">
    <cofactor evidence="1">
        <name>FAD</name>
        <dbReference type="ChEBI" id="CHEBI:57692"/>
    </cofactor>
</comment>
<dbReference type="PRINTS" id="PR00411">
    <property type="entry name" value="PNDRDTASEI"/>
</dbReference>
<feature type="domain" description="Reductase C-terminal" evidence="6">
    <location>
        <begin position="316"/>
        <end position="402"/>
    </location>
</feature>
<dbReference type="Pfam" id="PF07992">
    <property type="entry name" value="Pyr_redox_2"/>
    <property type="match status" value="1"/>
</dbReference>
<evidence type="ECO:0000313" key="8">
    <source>
        <dbReference type="Proteomes" id="UP001206483"/>
    </source>
</evidence>
<comment type="caution">
    <text evidence="7">The sequence shown here is derived from an EMBL/GenBank/DDBJ whole genome shotgun (WGS) entry which is preliminary data.</text>
</comment>
<dbReference type="Gene3D" id="3.30.390.30">
    <property type="match status" value="1"/>
</dbReference>
<dbReference type="SUPFAM" id="SSF55424">
    <property type="entry name" value="FAD/NAD-linked reductases, dimerisation (C-terminal) domain"/>
    <property type="match status" value="1"/>
</dbReference>
<reference evidence="7 8" key="1">
    <citation type="submission" date="2022-06" db="EMBL/GenBank/DDBJ databases">
        <title>Sequencing the genomes of 1000 actinobacteria strains.</title>
        <authorList>
            <person name="Klenk H.-P."/>
        </authorList>
    </citation>
    <scope>NUCLEOTIDE SEQUENCE [LARGE SCALE GENOMIC DNA]</scope>
    <source>
        <strain evidence="7 8">DSM 41656</strain>
    </source>
</reference>
<dbReference type="InterPro" id="IPR050446">
    <property type="entry name" value="FAD-oxidoreductase/Apoptosis"/>
</dbReference>
<keyword evidence="7" id="KW-0223">Dioxygenase</keyword>
<dbReference type="InterPro" id="IPR028202">
    <property type="entry name" value="Reductase_C"/>
</dbReference>
<evidence type="ECO:0000256" key="1">
    <source>
        <dbReference type="ARBA" id="ARBA00001974"/>
    </source>
</evidence>
<name>A0ABT1J4Q0_9ACTN</name>
<dbReference type="GO" id="GO:0051213">
    <property type="term" value="F:dioxygenase activity"/>
    <property type="evidence" value="ECO:0007669"/>
    <property type="project" value="UniProtKB-KW"/>
</dbReference>
<dbReference type="EMBL" id="JAMZDX010000005">
    <property type="protein sequence ID" value="MCP2312414.1"/>
    <property type="molecule type" value="Genomic_DNA"/>
</dbReference>
<keyword evidence="2" id="KW-0285">Flavoprotein</keyword>
<accession>A0ABT1J4Q0</accession>
<gene>
    <name evidence="7" type="ORF">FHR36_005580</name>
</gene>
<dbReference type="GO" id="GO:0008860">
    <property type="term" value="F:ferredoxin-NAD+ reductase activity"/>
    <property type="evidence" value="ECO:0007669"/>
    <property type="project" value="UniProtKB-EC"/>
</dbReference>
<proteinExistence type="predicted"/>
<evidence type="ECO:0000313" key="7">
    <source>
        <dbReference type="EMBL" id="MCP2312414.1"/>
    </source>
</evidence>
<evidence type="ECO:0000259" key="5">
    <source>
        <dbReference type="Pfam" id="PF07992"/>
    </source>
</evidence>
<evidence type="ECO:0000259" key="6">
    <source>
        <dbReference type="Pfam" id="PF14759"/>
    </source>
</evidence>
<keyword evidence="4 7" id="KW-0560">Oxidoreductase</keyword>
<dbReference type="PRINTS" id="PR00368">
    <property type="entry name" value="FADPNR"/>
</dbReference>
<dbReference type="PANTHER" id="PTHR43557:SF2">
    <property type="entry name" value="RIESKE DOMAIN-CONTAINING PROTEIN-RELATED"/>
    <property type="match status" value="1"/>
</dbReference>
<evidence type="ECO:0000256" key="3">
    <source>
        <dbReference type="ARBA" id="ARBA00022827"/>
    </source>
</evidence>
<dbReference type="RefSeq" id="WP_253801451.1">
    <property type="nucleotide sequence ID" value="NZ_BAAAUB010000045.1"/>
</dbReference>
<dbReference type="Gene3D" id="3.50.50.60">
    <property type="entry name" value="FAD/NAD(P)-binding domain"/>
    <property type="match status" value="2"/>
</dbReference>
<dbReference type="InterPro" id="IPR036188">
    <property type="entry name" value="FAD/NAD-bd_sf"/>
</dbReference>
<dbReference type="PANTHER" id="PTHR43557">
    <property type="entry name" value="APOPTOSIS-INDUCING FACTOR 1"/>
    <property type="match status" value="1"/>
</dbReference>
<dbReference type="InterPro" id="IPR016156">
    <property type="entry name" value="FAD/NAD-linked_Rdtase_dimer_sf"/>
</dbReference>
<organism evidence="7 8">
    <name type="scientific">Kitasatospora paracochleata</name>
    <dbReference type="NCBI Taxonomy" id="58354"/>
    <lineage>
        <taxon>Bacteria</taxon>
        <taxon>Bacillati</taxon>
        <taxon>Actinomycetota</taxon>
        <taxon>Actinomycetes</taxon>
        <taxon>Kitasatosporales</taxon>
        <taxon>Streptomycetaceae</taxon>
        <taxon>Kitasatospora</taxon>
    </lineage>
</organism>
<dbReference type="Pfam" id="PF14759">
    <property type="entry name" value="Reductase_C"/>
    <property type="match status" value="1"/>
</dbReference>
<protein>
    <submittedName>
        <fullName evidence="7">3-phenylpropionate/trans-cinnamate dioxygenase ferredoxin reductase subunit</fullName>
        <ecNumber evidence="7">1.18.1.3</ecNumber>
    </submittedName>
</protein>
<dbReference type="InterPro" id="IPR023753">
    <property type="entry name" value="FAD/NAD-binding_dom"/>
</dbReference>
<feature type="domain" description="FAD/NAD(P)-binding" evidence="5">
    <location>
        <begin position="5"/>
        <end position="296"/>
    </location>
</feature>
<dbReference type="SUPFAM" id="SSF51905">
    <property type="entry name" value="FAD/NAD(P)-binding domain"/>
    <property type="match status" value="2"/>
</dbReference>
<evidence type="ECO:0000256" key="4">
    <source>
        <dbReference type="ARBA" id="ARBA00023002"/>
    </source>
</evidence>
<sequence>MDTTHVILGASLAGAKAAEALRAEGHQGPIVLIGEEPDRPYERPPLSKGYLLGKTEREKIFVHPAGWYAEHGVDLRLGTAATALDLAARTVTLADGERVGFGKLLLATGASPRRIPVPGGDAEHVLYLRRVGDSERLKAAFRPGARVVVVGAGWIGLETAAAARAAGCEVTVLEVAELPLLRVLGREVAQVFADLHRAHGVELRFGVQVAAIRTDGVQLGDGTVVPADAVVVGVGIAPNTALAADAGLTVDNGVRTDAHLRTSHPDVFAAGDVANADHPVLGRPIRVEHWANALNQPAVAARSMLGQDAVYDRVPYFFTDQYDLGMEYTGYVEPGGYDRVVFRGDVAGREFVAFWLDAERRVLAGMNVNVWDVTDPIRALVSSGRPVDPDRLADPAVPLNELP</sequence>
<keyword evidence="8" id="KW-1185">Reference proteome</keyword>